<organism evidence="3">
    <name type="scientific">Pseudo-nitzschia australis</name>
    <dbReference type="NCBI Taxonomy" id="44445"/>
    <lineage>
        <taxon>Eukaryota</taxon>
        <taxon>Sar</taxon>
        <taxon>Stramenopiles</taxon>
        <taxon>Ochrophyta</taxon>
        <taxon>Bacillariophyta</taxon>
        <taxon>Bacillariophyceae</taxon>
        <taxon>Bacillariophycidae</taxon>
        <taxon>Bacillariales</taxon>
        <taxon>Bacillariaceae</taxon>
        <taxon>Pseudo-nitzschia</taxon>
    </lineage>
</organism>
<dbReference type="EMBL" id="HBIX01005906">
    <property type="protein sequence ID" value="CAE0711919.1"/>
    <property type="molecule type" value="Transcribed_RNA"/>
</dbReference>
<feature type="compositionally biased region" description="Low complexity" evidence="1">
    <location>
        <begin position="281"/>
        <end position="295"/>
    </location>
</feature>
<accession>A0A7S4ADB7</accession>
<feature type="chain" id="PRO_5031248374" evidence="2">
    <location>
        <begin position="16"/>
        <end position="419"/>
    </location>
</feature>
<feature type="region of interest" description="Disordered" evidence="1">
    <location>
        <begin position="104"/>
        <end position="126"/>
    </location>
</feature>
<sequence length="419" mass="47136">MVSSWFTTQIRACWALTCSPTSLVSPILTTKESNTNTNQHSNSYQYSRTKDGDDRSNNNNNNKEWGENYGIGKVLSTLTSTTATSFSSWTESFLSNTSTMVARQPGSSHGSCSIPQKGRKSSRTASAAAAAIPTSRKQTFLGQQIIATTNACTGAIAATSASASAFVKKAAKKNKKNELLYPISPYDEIPIIRDLFDQLSPYSMSRSMSMSMSSSRDREQQEFRQERQDVPGRHKHRQGRNKKESRRNDRYAVHTTNTNGAGGQRQRRHQQRDGTKARAQTGSRTRTRTPAPASRNRNDAHEVPFVIQMPSTPTYSEDSELSLDECLGQYLHTEDEQRDQRSIKLTPHPSFEEDDVFDQPTALDVHHLYHASVRAEQELVWPSDEDNLSRKKNMITTKNRGSTKSATTKVRHRHRFRLV</sequence>
<reference evidence="3" key="1">
    <citation type="submission" date="2021-01" db="EMBL/GenBank/DDBJ databases">
        <authorList>
            <person name="Corre E."/>
            <person name="Pelletier E."/>
            <person name="Niang G."/>
            <person name="Scheremetjew M."/>
            <person name="Finn R."/>
            <person name="Kale V."/>
            <person name="Holt S."/>
            <person name="Cochrane G."/>
            <person name="Meng A."/>
            <person name="Brown T."/>
            <person name="Cohen L."/>
        </authorList>
    </citation>
    <scope>NUCLEOTIDE SEQUENCE</scope>
    <source>
        <strain evidence="3">10249 10 AB</strain>
    </source>
</reference>
<feature type="compositionally biased region" description="Polar residues" evidence="1">
    <location>
        <begin position="104"/>
        <end position="114"/>
    </location>
</feature>
<evidence type="ECO:0000313" key="3">
    <source>
        <dbReference type="EMBL" id="CAE0711919.1"/>
    </source>
</evidence>
<evidence type="ECO:0000256" key="1">
    <source>
        <dbReference type="SAM" id="MobiDB-lite"/>
    </source>
</evidence>
<keyword evidence="2" id="KW-0732">Signal</keyword>
<evidence type="ECO:0000256" key="2">
    <source>
        <dbReference type="SAM" id="SignalP"/>
    </source>
</evidence>
<proteinExistence type="predicted"/>
<dbReference type="AlphaFoldDB" id="A0A7S4ADB7"/>
<name>A0A7S4ADB7_9STRA</name>
<feature type="compositionally biased region" description="Basic residues" evidence="1">
    <location>
        <begin position="233"/>
        <end position="245"/>
    </location>
</feature>
<protein>
    <submittedName>
        <fullName evidence="3">Uncharacterized protein</fullName>
    </submittedName>
</protein>
<gene>
    <name evidence="3" type="ORF">PAUS00366_LOCUS4671</name>
</gene>
<feature type="signal peptide" evidence="2">
    <location>
        <begin position="1"/>
        <end position="15"/>
    </location>
</feature>
<feature type="compositionally biased region" description="Polar residues" evidence="1">
    <location>
        <begin position="32"/>
        <end position="47"/>
    </location>
</feature>
<feature type="region of interest" description="Disordered" evidence="1">
    <location>
        <begin position="206"/>
        <end position="303"/>
    </location>
</feature>
<feature type="region of interest" description="Disordered" evidence="1">
    <location>
        <begin position="32"/>
        <end position="66"/>
    </location>
</feature>
<feature type="compositionally biased region" description="Basic and acidic residues" evidence="1">
    <location>
        <begin position="215"/>
        <end position="232"/>
    </location>
</feature>